<comment type="caution">
    <text evidence="1">The sequence shown here is derived from an EMBL/GenBank/DDBJ whole genome shotgun (WGS) entry which is preliminary data.</text>
</comment>
<protein>
    <submittedName>
        <fullName evidence="1">Uncharacterized protein</fullName>
    </submittedName>
</protein>
<reference evidence="1 2" key="1">
    <citation type="submission" date="2016-10" db="EMBL/GenBank/DDBJ databases">
        <title>Systematic genetic and metabolomic analysis of Xenorhabdus and Photorhabdus spp., highlights the requirements for a dual symbiotic and pathogenic life style.</title>
        <authorList>
            <person name="Tobias N.J."/>
            <person name="Wolff H."/>
            <person name="Djahanschiri B."/>
            <person name="Pidot S.J."/>
            <person name="Stinear T.P."/>
            <person name="Ebersberger I."/>
            <person name="Bode H.B."/>
        </authorList>
    </citation>
    <scope>NUCLEOTIDE SEQUENCE [LARGE SCALE GENOMIC DNA]</scope>
    <source>
        <strain evidence="1 2">DSM 22392</strain>
    </source>
</reference>
<dbReference type="AlphaFoldDB" id="A0A1Y2SDV4"/>
<dbReference type="EMBL" id="MUBJ01000013">
    <property type="protein sequence ID" value="OTA15738.1"/>
    <property type="molecule type" value="Genomic_DNA"/>
</dbReference>
<gene>
    <name evidence="1" type="ORF">Xvie_02592</name>
</gene>
<accession>A0A1Y2SDV4</accession>
<proteinExistence type="predicted"/>
<evidence type="ECO:0000313" key="2">
    <source>
        <dbReference type="Proteomes" id="UP000194350"/>
    </source>
</evidence>
<name>A0A1Y2SDV4_9GAMM</name>
<organism evidence="1 2">
    <name type="scientific">Xenorhabdus vietnamensis</name>
    <dbReference type="NCBI Taxonomy" id="351656"/>
    <lineage>
        <taxon>Bacteria</taxon>
        <taxon>Pseudomonadati</taxon>
        <taxon>Pseudomonadota</taxon>
        <taxon>Gammaproteobacteria</taxon>
        <taxon>Enterobacterales</taxon>
        <taxon>Morganellaceae</taxon>
        <taxon>Xenorhabdus</taxon>
    </lineage>
</organism>
<dbReference type="Proteomes" id="UP000194350">
    <property type="component" value="Unassembled WGS sequence"/>
</dbReference>
<sequence>MVFLKNNLGSVFYSMLTKLFVVFLLMGSIQLSYAEDKDKEINICKSVCWQPI</sequence>
<keyword evidence="2" id="KW-1185">Reference proteome</keyword>
<evidence type="ECO:0000313" key="1">
    <source>
        <dbReference type="EMBL" id="OTA15738.1"/>
    </source>
</evidence>